<name>A0AAD7ID03_9AGAR</name>
<evidence type="ECO:0000256" key="1">
    <source>
        <dbReference type="SAM" id="MobiDB-lite"/>
    </source>
</evidence>
<evidence type="ECO:0000313" key="3">
    <source>
        <dbReference type="Proteomes" id="UP001215280"/>
    </source>
</evidence>
<feature type="region of interest" description="Disordered" evidence="1">
    <location>
        <begin position="1"/>
        <end position="27"/>
    </location>
</feature>
<dbReference type="EMBL" id="JARJLG010000134">
    <property type="protein sequence ID" value="KAJ7739041.1"/>
    <property type="molecule type" value="Genomic_DNA"/>
</dbReference>
<protein>
    <submittedName>
        <fullName evidence="2">Uncharacterized protein</fullName>
    </submittedName>
</protein>
<dbReference type="Proteomes" id="UP001215280">
    <property type="component" value="Unassembled WGS sequence"/>
</dbReference>
<reference evidence="2" key="1">
    <citation type="submission" date="2023-03" db="EMBL/GenBank/DDBJ databases">
        <title>Massive genome expansion in bonnet fungi (Mycena s.s.) driven by repeated elements and novel gene families across ecological guilds.</title>
        <authorList>
            <consortium name="Lawrence Berkeley National Laboratory"/>
            <person name="Harder C.B."/>
            <person name="Miyauchi S."/>
            <person name="Viragh M."/>
            <person name="Kuo A."/>
            <person name="Thoen E."/>
            <person name="Andreopoulos B."/>
            <person name="Lu D."/>
            <person name="Skrede I."/>
            <person name="Drula E."/>
            <person name="Henrissat B."/>
            <person name="Morin E."/>
            <person name="Kohler A."/>
            <person name="Barry K."/>
            <person name="LaButti K."/>
            <person name="Morin E."/>
            <person name="Salamov A."/>
            <person name="Lipzen A."/>
            <person name="Mereny Z."/>
            <person name="Hegedus B."/>
            <person name="Baldrian P."/>
            <person name="Stursova M."/>
            <person name="Weitz H."/>
            <person name="Taylor A."/>
            <person name="Grigoriev I.V."/>
            <person name="Nagy L.G."/>
            <person name="Martin F."/>
            <person name="Kauserud H."/>
        </authorList>
    </citation>
    <scope>NUCLEOTIDE SEQUENCE</scope>
    <source>
        <strain evidence="2">CBHHK188m</strain>
    </source>
</reference>
<feature type="compositionally biased region" description="Polar residues" evidence="1">
    <location>
        <begin position="13"/>
        <end position="27"/>
    </location>
</feature>
<comment type="caution">
    <text evidence="2">The sequence shown here is derived from an EMBL/GenBank/DDBJ whole genome shotgun (WGS) entry which is preliminary data.</text>
</comment>
<proteinExistence type="predicted"/>
<dbReference type="AlphaFoldDB" id="A0AAD7ID03"/>
<sequence>MRLINLGRRSSEKSPTWPSSRSSGGSTQLFARRTFNNLWKNGNPEEEKEEDKLYRRSMCELQPKNGLNPLSRILVHPLARGHSAASAGPAHVACGPVSRGFNFVASADVQAVGTGIPVLIAFPVQQNQHNTNTGRRNAKKNTVTSIISHHVEEAGKSASERPPRLVVGHLVQKNISGSARFTLWRTGLAAPGPVLLYITDGKIEFSPSDLLYSGRSYARVTGGLFGGTVSPVGSRHTQGTASRELQ</sequence>
<evidence type="ECO:0000313" key="2">
    <source>
        <dbReference type="EMBL" id="KAJ7739041.1"/>
    </source>
</evidence>
<gene>
    <name evidence="2" type="ORF">DFH07DRAFT_778837</name>
</gene>
<keyword evidence="3" id="KW-1185">Reference proteome</keyword>
<organism evidence="2 3">
    <name type="scientific">Mycena maculata</name>
    <dbReference type="NCBI Taxonomy" id="230809"/>
    <lineage>
        <taxon>Eukaryota</taxon>
        <taxon>Fungi</taxon>
        <taxon>Dikarya</taxon>
        <taxon>Basidiomycota</taxon>
        <taxon>Agaricomycotina</taxon>
        <taxon>Agaricomycetes</taxon>
        <taxon>Agaricomycetidae</taxon>
        <taxon>Agaricales</taxon>
        <taxon>Marasmiineae</taxon>
        <taxon>Mycenaceae</taxon>
        <taxon>Mycena</taxon>
    </lineage>
</organism>
<accession>A0AAD7ID03</accession>